<organism evidence="1 2">
    <name type="scientific">Hymenolepis diminuta</name>
    <name type="common">Rat tapeworm</name>
    <dbReference type="NCBI Taxonomy" id="6216"/>
    <lineage>
        <taxon>Eukaryota</taxon>
        <taxon>Metazoa</taxon>
        <taxon>Spiralia</taxon>
        <taxon>Lophotrochozoa</taxon>
        <taxon>Platyhelminthes</taxon>
        <taxon>Cestoda</taxon>
        <taxon>Eucestoda</taxon>
        <taxon>Cyclophyllidea</taxon>
        <taxon>Hymenolepididae</taxon>
        <taxon>Hymenolepis</taxon>
    </lineage>
</organism>
<proteinExistence type="predicted"/>
<sequence>MDRINIENRNMMMMLKVTGEGATEEVIGKFLLTYRTTPHQMLGGKSTVELLMGRTLRTTNYAMIPNVTNQ</sequence>
<name>A0A564XY59_HYMDI</name>
<gene>
    <name evidence="1" type="ORF">WMSIL1_LOCUS1107</name>
</gene>
<keyword evidence="2" id="KW-1185">Reference proteome</keyword>
<evidence type="ECO:0000313" key="2">
    <source>
        <dbReference type="Proteomes" id="UP000321570"/>
    </source>
</evidence>
<reference evidence="1 2" key="1">
    <citation type="submission" date="2019-07" db="EMBL/GenBank/DDBJ databases">
        <authorList>
            <person name="Jastrzebski P J."/>
            <person name="Paukszto L."/>
            <person name="Jastrzebski P J."/>
        </authorList>
    </citation>
    <scope>NUCLEOTIDE SEQUENCE [LARGE SCALE GENOMIC DNA]</scope>
    <source>
        <strain evidence="1 2">WMS-il1</strain>
    </source>
</reference>
<evidence type="ECO:0000313" key="1">
    <source>
        <dbReference type="EMBL" id="VUZ39961.1"/>
    </source>
</evidence>
<dbReference type="AlphaFoldDB" id="A0A564XY59"/>
<accession>A0A564XY59</accession>
<protein>
    <submittedName>
        <fullName evidence="1">Uncharacterized protein</fullName>
    </submittedName>
</protein>
<dbReference type="Proteomes" id="UP000321570">
    <property type="component" value="Unassembled WGS sequence"/>
</dbReference>
<dbReference type="EMBL" id="CABIJS010000022">
    <property type="protein sequence ID" value="VUZ39961.1"/>
    <property type="molecule type" value="Genomic_DNA"/>
</dbReference>